<dbReference type="GO" id="GO:0005634">
    <property type="term" value="C:nucleus"/>
    <property type="evidence" value="ECO:0007669"/>
    <property type="project" value="UniProtKB-ARBA"/>
</dbReference>
<reference evidence="8" key="1">
    <citation type="submission" date="2019-10" db="EMBL/GenBank/DDBJ databases">
        <title>Conservation and host-specific expression of non-tandemly repeated heterogenous ribosome RNA gene in arbuscular mycorrhizal fungi.</title>
        <authorList>
            <person name="Maeda T."/>
            <person name="Kobayashi Y."/>
            <person name="Nakagawa T."/>
            <person name="Ezawa T."/>
            <person name="Yamaguchi K."/>
            <person name="Bino T."/>
            <person name="Nishimoto Y."/>
            <person name="Shigenobu S."/>
            <person name="Kawaguchi M."/>
        </authorList>
    </citation>
    <scope>NUCLEOTIDE SEQUENCE</scope>
    <source>
        <strain evidence="8">HR1</strain>
    </source>
</reference>
<dbReference type="InterPro" id="IPR013087">
    <property type="entry name" value="Znf_C2H2_type"/>
</dbReference>
<dbReference type="Pfam" id="PF23561">
    <property type="entry name" value="zf-C2H2_15"/>
    <property type="match status" value="1"/>
</dbReference>
<dbReference type="SUPFAM" id="SSF57667">
    <property type="entry name" value="beta-beta-alpha zinc fingers"/>
    <property type="match status" value="4"/>
</dbReference>
<dbReference type="SMART" id="SM00355">
    <property type="entry name" value="ZnF_C2H2"/>
    <property type="match status" value="7"/>
</dbReference>
<keyword evidence="2" id="KW-0677">Repeat</keyword>
<dbReference type="Pfam" id="PF12243">
    <property type="entry name" value="CTK3"/>
    <property type="match status" value="1"/>
</dbReference>
<dbReference type="GO" id="GO:0008270">
    <property type="term" value="F:zinc ion binding"/>
    <property type="evidence" value="ECO:0007669"/>
    <property type="project" value="UniProtKB-KW"/>
</dbReference>
<dbReference type="FunFam" id="3.30.160.60:FF:002343">
    <property type="entry name" value="Zinc finger protein 33A"/>
    <property type="match status" value="1"/>
</dbReference>
<sequence>MEQRFSIQFLAGGNKLLQQETVSNSVISNQRKSSSQFKSDLLGVYNSMFRPPPQSDFTRDVGDFSNGLTNSYLDFTSVSHSTLPSFNQFTRTQDLLLTNQIPSHSSVAATALQVTQTPAIAGECCTECCPVAAAQAATTNRELEPNNIVDEADLQKFSSFSFSDPSVNYRSSISSNLMDYGNFSHILGQSSSFRMPFFRHHISAAFLSEEHQNTDSSVPTTSIQTISIPIGENVQMMNSNIETSSESNCATSSVISHNSSQDETSTHKMTIVLEGNAENSFQSGPISDIEDIATTSTSESTPANIAGTKRKEDDALDETRCLWSTCAAVFRSIDELIPHLSKLHVAGRSKGNFCRWASCSMEKEGSDELIKHLCLDHLETREFRHGCKWQDCHLRFETFEELTGHVSDLHIGSGRSQYICYWEKCDRNGRPFTQRQKVMRHIQTHTGDKPYQCTICKKRFSEANIMTQHMRTHTGERPFKCTQPDCGREFSISGALTIHLRVHTGEKPFKCKFDGCVKRFAESSNLTKHMRVHTGERPFKCPITTYEEKNFFKLISCSHKLKNNSLKKLSVSQQTILKCRSFALRYTDWYEDLYRCIIDVMEISNVWSRMYLLYFLDGLVERSEFINFKGYTEFVLEDLEKIVGLVCEKPEGSVNLVNTLKTLERWQSKNFFDYDVLEKAKVSLLAWKSEPEYPPELNLTAAEIKQRMEDDRERAKLLREDSWWVDKSVEDGEALTLWEETSDLDEGDYIDIITENIKQDPSYDWKSLYEEVTAWSKEQAKLEKEDEKITVMNCGFEPIVQTALLSKIPRPGRANLEKQKEQVSRNSGVPSKIPRLKRAPLNTLIEKNPEEDSLALKEDGLLNAKKKFSEFESTTASASASTHVVTRFKVNKSVPAIVISPPNQTEIIAISPYPEKSGIKRRRSTDDAFQDLFDEQSKLKRARKRMPTHEDPSITPGTKEFDSKELSDQNSSCVSEEENIRDSEEVEEENFNNDTDHYPESNLEGFSTS</sequence>
<evidence type="ECO:0000313" key="9">
    <source>
        <dbReference type="Proteomes" id="UP000615446"/>
    </source>
</evidence>
<dbReference type="InterPro" id="IPR036236">
    <property type="entry name" value="Znf_C2H2_sf"/>
</dbReference>
<feature type="domain" description="C2H2-type" evidence="7">
    <location>
        <begin position="423"/>
        <end position="450"/>
    </location>
</feature>
<dbReference type="Pfam" id="PF00096">
    <property type="entry name" value="zf-C2H2"/>
    <property type="match status" value="3"/>
</dbReference>
<dbReference type="FunFam" id="3.30.160.60:FF:000624">
    <property type="entry name" value="zinc finger protein 697"/>
    <property type="match status" value="1"/>
</dbReference>
<evidence type="ECO:0000256" key="1">
    <source>
        <dbReference type="ARBA" id="ARBA00022723"/>
    </source>
</evidence>
<evidence type="ECO:0000313" key="8">
    <source>
        <dbReference type="EMBL" id="GES84699.1"/>
    </source>
</evidence>
<comment type="caution">
    <text evidence="8">The sequence shown here is derived from an EMBL/GenBank/DDBJ whole genome shotgun (WGS) entry which is preliminary data.</text>
</comment>
<dbReference type="GO" id="GO:0000978">
    <property type="term" value="F:RNA polymerase II cis-regulatory region sequence-specific DNA binding"/>
    <property type="evidence" value="ECO:0007669"/>
    <property type="project" value="TreeGrafter"/>
</dbReference>
<dbReference type="PANTHER" id="PTHR19818">
    <property type="entry name" value="ZINC FINGER PROTEIN ZIC AND GLI"/>
    <property type="match status" value="1"/>
</dbReference>
<dbReference type="EMBL" id="BLAL01000083">
    <property type="protein sequence ID" value="GES84699.1"/>
    <property type="molecule type" value="Genomic_DNA"/>
</dbReference>
<dbReference type="InterPro" id="IPR024638">
    <property type="entry name" value="Ctk3_N"/>
</dbReference>
<dbReference type="Gene3D" id="3.30.160.60">
    <property type="entry name" value="Classic Zinc Finger"/>
    <property type="match status" value="6"/>
</dbReference>
<accession>A0A8H3LCP0</accession>
<dbReference type="PANTHER" id="PTHR19818:SF139">
    <property type="entry name" value="PAIR-RULE PROTEIN ODD-PAIRED"/>
    <property type="match status" value="1"/>
</dbReference>
<dbReference type="GO" id="GO:0000981">
    <property type="term" value="F:DNA-binding transcription factor activity, RNA polymerase II-specific"/>
    <property type="evidence" value="ECO:0007669"/>
    <property type="project" value="TreeGrafter"/>
</dbReference>
<feature type="region of interest" description="Disordered" evidence="6">
    <location>
        <begin position="936"/>
        <end position="1009"/>
    </location>
</feature>
<dbReference type="Pfam" id="PF12350">
    <property type="entry name" value="CTK3_C"/>
    <property type="match status" value="1"/>
</dbReference>
<evidence type="ECO:0000256" key="3">
    <source>
        <dbReference type="ARBA" id="ARBA00022771"/>
    </source>
</evidence>
<evidence type="ECO:0000256" key="6">
    <source>
        <dbReference type="SAM" id="MobiDB-lite"/>
    </source>
</evidence>
<feature type="domain" description="C2H2-type" evidence="7">
    <location>
        <begin position="451"/>
        <end position="478"/>
    </location>
</feature>
<dbReference type="PROSITE" id="PS50157">
    <property type="entry name" value="ZINC_FINGER_C2H2_2"/>
    <property type="match status" value="4"/>
</dbReference>
<gene>
    <name evidence="8" type="ORF">RCL2_001180400</name>
</gene>
<dbReference type="OrthoDB" id="3437960at2759"/>
<keyword evidence="1" id="KW-0479">Metal-binding</keyword>
<dbReference type="GO" id="GO:0045944">
    <property type="term" value="P:positive regulation of transcription by RNA polymerase II"/>
    <property type="evidence" value="ECO:0007669"/>
    <property type="project" value="UniProtKB-ARBA"/>
</dbReference>
<dbReference type="InterPro" id="IPR056436">
    <property type="entry name" value="Znf-C2H2_ZIC1-5/GLI1-3-like"/>
</dbReference>
<dbReference type="FunFam" id="3.30.160.60:FF:000125">
    <property type="entry name" value="Putative zinc finger protein 143"/>
    <property type="match status" value="1"/>
</dbReference>
<dbReference type="InterPro" id="IPR024637">
    <property type="entry name" value="Ctk3_C"/>
</dbReference>
<feature type="domain" description="C2H2-type" evidence="7">
    <location>
        <begin position="509"/>
        <end position="538"/>
    </location>
</feature>
<proteinExistence type="predicted"/>
<dbReference type="PROSITE" id="PS00028">
    <property type="entry name" value="ZINC_FINGER_C2H2_1"/>
    <property type="match status" value="5"/>
</dbReference>
<name>A0A8H3LCP0_9GLOM</name>
<keyword evidence="3 5" id="KW-0863">Zinc-finger</keyword>
<dbReference type="AlphaFoldDB" id="A0A8H3LCP0"/>
<evidence type="ECO:0000259" key="7">
    <source>
        <dbReference type="PROSITE" id="PS50157"/>
    </source>
</evidence>
<feature type="domain" description="C2H2-type" evidence="7">
    <location>
        <begin position="479"/>
        <end position="508"/>
    </location>
</feature>
<dbReference type="InterPro" id="IPR050329">
    <property type="entry name" value="GLI_C2H2-zinc-finger"/>
</dbReference>
<evidence type="ECO:0000256" key="4">
    <source>
        <dbReference type="ARBA" id="ARBA00022833"/>
    </source>
</evidence>
<organism evidence="8 9">
    <name type="scientific">Rhizophagus clarus</name>
    <dbReference type="NCBI Taxonomy" id="94130"/>
    <lineage>
        <taxon>Eukaryota</taxon>
        <taxon>Fungi</taxon>
        <taxon>Fungi incertae sedis</taxon>
        <taxon>Mucoromycota</taxon>
        <taxon>Glomeromycotina</taxon>
        <taxon>Glomeromycetes</taxon>
        <taxon>Glomerales</taxon>
        <taxon>Glomeraceae</taxon>
        <taxon>Rhizophagus</taxon>
    </lineage>
</organism>
<dbReference type="Gene3D" id="1.25.40.90">
    <property type="match status" value="1"/>
</dbReference>
<protein>
    <submittedName>
        <fullName evidence="8">C2H2-type zinc finger transcription factor</fullName>
    </submittedName>
</protein>
<keyword evidence="4" id="KW-0862">Zinc</keyword>
<evidence type="ECO:0000256" key="5">
    <source>
        <dbReference type="PROSITE-ProRule" id="PRU00042"/>
    </source>
</evidence>
<dbReference type="InterPro" id="IPR008942">
    <property type="entry name" value="ENTH_VHS"/>
</dbReference>
<dbReference type="Proteomes" id="UP000615446">
    <property type="component" value="Unassembled WGS sequence"/>
</dbReference>
<evidence type="ECO:0000256" key="2">
    <source>
        <dbReference type="ARBA" id="ARBA00022737"/>
    </source>
</evidence>